<comment type="pathway">
    <text evidence="2">Glycolipid biosynthesis; glycosylphosphatidylinositol-anchor biosynthesis.</text>
</comment>
<proteinExistence type="inferred from homology"/>
<feature type="transmembrane region" description="Helical" evidence="9">
    <location>
        <begin position="301"/>
        <end position="320"/>
    </location>
</feature>
<dbReference type="GO" id="GO:0006506">
    <property type="term" value="P:GPI anchor biosynthetic process"/>
    <property type="evidence" value="ECO:0007669"/>
    <property type="project" value="UniProtKB-KW"/>
</dbReference>
<feature type="transmembrane region" description="Helical" evidence="9">
    <location>
        <begin position="202"/>
        <end position="227"/>
    </location>
</feature>
<feature type="transmembrane region" description="Helical" evidence="9">
    <location>
        <begin position="173"/>
        <end position="196"/>
    </location>
</feature>
<dbReference type="Pfam" id="PF06728">
    <property type="entry name" value="PIG-U"/>
    <property type="match status" value="1"/>
</dbReference>
<comment type="similarity">
    <text evidence="3">Belongs to the PIGU family.</text>
</comment>
<dbReference type="GO" id="GO:0005789">
    <property type="term" value="C:endoplasmic reticulum membrane"/>
    <property type="evidence" value="ECO:0007669"/>
    <property type="project" value="UniProtKB-SubCell"/>
</dbReference>
<dbReference type="PANTHER" id="PTHR13121:SF0">
    <property type="entry name" value="PHOSPHATIDYLINOSITOL GLYCAN ANCHOR BIOSYNTHESIS CLASS U PROTEIN"/>
    <property type="match status" value="1"/>
</dbReference>
<feature type="transmembrane region" description="Helical" evidence="9">
    <location>
        <begin position="20"/>
        <end position="38"/>
    </location>
</feature>
<keyword evidence="8 9" id="KW-0472">Membrane</keyword>
<evidence type="ECO:0000256" key="4">
    <source>
        <dbReference type="ARBA" id="ARBA00022502"/>
    </source>
</evidence>
<evidence type="ECO:0000256" key="7">
    <source>
        <dbReference type="ARBA" id="ARBA00022989"/>
    </source>
</evidence>
<evidence type="ECO:0000313" key="10">
    <source>
        <dbReference type="EMBL" id="KAL3288931.1"/>
    </source>
</evidence>
<gene>
    <name evidence="10" type="ORF">HHI36_003375</name>
</gene>
<dbReference type="PANTHER" id="PTHR13121">
    <property type="entry name" value="GPI TRANSAMIDASE COMPONENT PIG-U"/>
    <property type="match status" value="1"/>
</dbReference>
<evidence type="ECO:0000256" key="8">
    <source>
        <dbReference type="ARBA" id="ARBA00023136"/>
    </source>
</evidence>
<protein>
    <recommendedName>
        <fullName evidence="12">Phosphatidylinositol glycan anchor biosynthesis class U protein</fullName>
    </recommendedName>
</protein>
<reference evidence="10 11" key="1">
    <citation type="journal article" date="2021" name="BMC Biol.">
        <title>Horizontally acquired antibacterial genes associated with adaptive radiation of ladybird beetles.</title>
        <authorList>
            <person name="Li H.S."/>
            <person name="Tang X.F."/>
            <person name="Huang Y.H."/>
            <person name="Xu Z.Y."/>
            <person name="Chen M.L."/>
            <person name="Du X.Y."/>
            <person name="Qiu B.Y."/>
            <person name="Chen P.T."/>
            <person name="Zhang W."/>
            <person name="Slipinski A."/>
            <person name="Escalona H.E."/>
            <person name="Waterhouse R.M."/>
            <person name="Zwick A."/>
            <person name="Pang H."/>
        </authorList>
    </citation>
    <scope>NUCLEOTIDE SEQUENCE [LARGE SCALE GENOMIC DNA]</scope>
    <source>
        <strain evidence="10">SYSU2018</strain>
    </source>
</reference>
<evidence type="ECO:0000256" key="3">
    <source>
        <dbReference type="ARBA" id="ARBA00010026"/>
    </source>
</evidence>
<evidence type="ECO:0000313" key="11">
    <source>
        <dbReference type="Proteomes" id="UP001516400"/>
    </source>
</evidence>
<accession>A0ABD2PD72</accession>
<feature type="transmembrane region" description="Helical" evidence="9">
    <location>
        <begin position="398"/>
        <end position="424"/>
    </location>
</feature>
<feature type="transmembrane region" description="Helical" evidence="9">
    <location>
        <begin position="270"/>
        <end position="289"/>
    </location>
</feature>
<organism evidence="10 11">
    <name type="scientific">Cryptolaemus montrouzieri</name>
    <dbReference type="NCBI Taxonomy" id="559131"/>
    <lineage>
        <taxon>Eukaryota</taxon>
        <taxon>Metazoa</taxon>
        <taxon>Ecdysozoa</taxon>
        <taxon>Arthropoda</taxon>
        <taxon>Hexapoda</taxon>
        <taxon>Insecta</taxon>
        <taxon>Pterygota</taxon>
        <taxon>Neoptera</taxon>
        <taxon>Endopterygota</taxon>
        <taxon>Coleoptera</taxon>
        <taxon>Polyphaga</taxon>
        <taxon>Cucujiformia</taxon>
        <taxon>Coccinelloidea</taxon>
        <taxon>Coccinellidae</taxon>
        <taxon>Scymninae</taxon>
        <taxon>Scymnini</taxon>
        <taxon>Cryptolaemus</taxon>
    </lineage>
</organism>
<comment type="caution">
    <text evidence="10">The sequence shown here is derived from an EMBL/GenBank/DDBJ whole genome shotgun (WGS) entry which is preliminary data.</text>
</comment>
<evidence type="ECO:0000256" key="6">
    <source>
        <dbReference type="ARBA" id="ARBA00022824"/>
    </source>
</evidence>
<evidence type="ECO:0008006" key="12">
    <source>
        <dbReference type="Google" id="ProtNLM"/>
    </source>
</evidence>
<feature type="transmembrane region" description="Helical" evidence="9">
    <location>
        <begin position="326"/>
        <end position="358"/>
    </location>
</feature>
<feature type="transmembrane region" description="Helical" evidence="9">
    <location>
        <begin position="370"/>
        <end position="392"/>
    </location>
</feature>
<keyword evidence="11" id="KW-1185">Reference proteome</keyword>
<dbReference type="InterPro" id="IPR009600">
    <property type="entry name" value="PIG-U"/>
</dbReference>
<dbReference type="EMBL" id="JABFTP020000185">
    <property type="protein sequence ID" value="KAL3288931.1"/>
    <property type="molecule type" value="Genomic_DNA"/>
</dbReference>
<keyword evidence="5 9" id="KW-0812">Transmembrane</keyword>
<name>A0ABD2PD72_9CUCU</name>
<keyword evidence="6" id="KW-0256">Endoplasmic reticulum</keyword>
<dbReference type="AlphaFoldDB" id="A0ABD2PD72"/>
<evidence type="ECO:0000256" key="2">
    <source>
        <dbReference type="ARBA" id="ARBA00004687"/>
    </source>
</evidence>
<keyword evidence="7 9" id="KW-1133">Transmembrane helix</keyword>
<sequence>MKGLEQKNHENRNSPWIKCIYGRLALLCLSAAAIRYWLIFFSKYQTTIADHLEISTPLNSWKRVKEGLYLYSIGINPYDGDMLHEIPTSLFFYQYITEKLGLSTGVIFIISDIATAIILFLATRHYMFLIYVEREVNKDHYAKETDEYLYTNMDLGKAPLYVAATFLFNPYTIFNCVGFATTVFYNCFLSMFLFMLLSRKAYMSSLFLSICTSISFYSIILTVPMWLQFHKQFKGKLRAILSVIFFVMNFAVLLFIGHRLDNTNAFFENVYGFILSVPDLKPNIGLFWYFFTEMFDHFRELFIFSFQINATILYLIPLALKFRNDVFLLITALLYILTIFKSYPCVGDVGLVISLLPCFKHLFNYSQQQFLIFVIYLVTFCLGPIVWHLWIYSNSANANFYFGVTLAFAVAQIFLVTDILFVYIKREFCLHFGKKRKIGQKDAILVLE</sequence>
<evidence type="ECO:0000256" key="5">
    <source>
        <dbReference type="ARBA" id="ARBA00022692"/>
    </source>
</evidence>
<comment type="subcellular location">
    <subcellularLocation>
        <location evidence="1">Endoplasmic reticulum membrane</location>
        <topology evidence="1">Multi-pass membrane protein</topology>
    </subcellularLocation>
</comment>
<evidence type="ECO:0000256" key="1">
    <source>
        <dbReference type="ARBA" id="ARBA00004477"/>
    </source>
</evidence>
<dbReference type="Proteomes" id="UP001516400">
    <property type="component" value="Unassembled WGS sequence"/>
</dbReference>
<feature type="transmembrane region" description="Helical" evidence="9">
    <location>
        <begin position="100"/>
        <end position="122"/>
    </location>
</feature>
<feature type="transmembrane region" description="Helical" evidence="9">
    <location>
        <begin position="239"/>
        <end position="258"/>
    </location>
</feature>
<evidence type="ECO:0000256" key="9">
    <source>
        <dbReference type="SAM" id="Phobius"/>
    </source>
</evidence>
<keyword evidence="4" id="KW-0337">GPI-anchor biosynthesis</keyword>